<reference evidence="2 3" key="1">
    <citation type="submission" date="2009-01" db="EMBL/GenBank/DDBJ databases">
        <authorList>
            <person name="Fulton L."/>
            <person name="Clifton S."/>
            <person name="Fulton B."/>
            <person name="Xu J."/>
            <person name="Minx P."/>
            <person name="Pepin K.H."/>
            <person name="Johnson M."/>
            <person name="Bhonagiri V."/>
            <person name="Nash W.E."/>
            <person name="Mardis E.R."/>
            <person name="Wilson R.K."/>
        </authorList>
    </citation>
    <scope>NUCLEOTIDE SEQUENCE [LARGE SCALE GENOMIC DNA]</scope>
    <source>
        <strain evidence="2 3">DSM 5476</strain>
    </source>
</reference>
<organism evidence="2 3">
    <name type="scientific">[Clostridium] methylpentosum DSM 5476</name>
    <dbReference type="NCBI Taxonomy" id="537013"/>
    <lineage>
        <taxon>Bacteria</taxon>
        <taxon>Bacillati</taxon>
        <taxon>Bacillota</taxon>
        <taxon>Clostridia</taxon>
        <taxon>Eubacteriales</taxon>
        <taxon>Oscillospiraceae</taxon>
        <taxon>Oscillospiraceae incertae sedis</taxon>
    </lineage>
</organism>
<proteinExistence type="predicted"/>
<gene>
    <name evidence="2" type="ORF">CLOSTMETH_01026</name>
</gene>
<evidence type="ECO:0000256" key="1">
    <source>
        <dbReference type="SAM" id="MobiDB-lite"/>
    </source>
</evidence>
<comment type="caution">
    <text evidence="2">The sequence shown here is derived from an EMBL/GenBank/DDBJ whole genome shotgun (WGS) entry which is preliminary data.</text>
</comment>
<sequence>MIKDIKSTNATPFHKGVANHPPGLPFATSIGYHNLSNFAI</sequence>
<name>C0EB09_9FIRM</name>
<evidence type="ECO:0000313" key="2">
    <source>
        <dbReference type="EMBL" id="EEG31323.1"/>
    </source>
</evidence>
<accession>C0EB09</accession>
<reference evidence="2 3" key="2">
    <citation type="submission" date="2009-02" db="EMBL/GenBank/DDBJ databases">
        <title>Draft genome sequence of Clostridium methylpentosum (DSM 5476).</title>
        <authorList>
            <person name="Sudarsanam P."/>
            <person name="Ley R."/>
            <person name="Guruge J."/>
            <person name="Turnbaugh P.J."/>
            <person name="Mahowald M."/>
            <person name="Liep D."/>
            <person name="Gordon J."/>
        </authorList>
    </citation>
    <scope>NUCLEOTIDE SEQUENCE [LARGE SCALE GENOMIC DNA]</scope>
    <source>
        <strain evidence="2 3">DSM 5476</strain>
    </source>
</reference>
<evidence type="ECO:0000313" key="3">
    <source>
        <dbReference type="Proteomes" id="UP000003340"/>
    </source>
</evidence>
<dbReference type="STRING" id="537013.CLOSTMETH_01026"/>
<dbReference type="Proteomes" id="UP000003340">
    <property type="component" value="Unassembled WGS sequence"/>
</dbReference>
<protein>
    <submittedName>
        <fullName evidence="2">Uncharacterized protein</fullName>
    </submittedName>
</protein>
<keyword evidence="3" id="KW-1185">Reference proteome</keyword>
<dbReference type="EMBL" id="ACEC01000039">
    <property type="protein sequence ID" value="EEG31323.1"/>
    <property type="molecule type" value="Genomic_DNA"/>
</dbReference>
<dbReference type="AlphaFoldDB" id="C0EB09"/>
<feature type="region of interest" description="Disordered" evidence="1">
    <location>
        <begin position="1"/>
        <end position="20"/>
    </location>
</feature>
<dbReference type="HOGENOM" id="CLU_3287464_0_0_9"/>